<dbReference type="OrthoDB" id="4977at2759"/>
<feature type="region of interest" description="Disordered" evidence="4">
    <location>
        <begin position="118"/>
        <end position="143"/>
    </location>
</feature>
<dbReference type="GO" id="GO:0005737">
    <property type="term" value="C:cytoplasm"/>
    <property type="evidence" value="ECO:0007669"/>
    <property type="project" value="UniProtKB-SubCell"/>
</dbReference>
<keyword evidence="3" id="KW-0175">Coiled coil</keyword>
<feature type="region of interest" description="Disordered" evidence="4">
    <location>
        <begin position="1"/>
        <end position="85"/>
    </location>
</feature>
<dbReference type="Pfam" id="PF04912">
    <property type="entry name" value="Dynamitin"/>
    <property type="match status" value="1"/>
</dbReference>
<evidence type="ECO:0000256" key="1">
    <source>
        <dbReference type="ARBA" id="ARBA00004496"/>
    </source>
</evidence>
<evidence type="ECO:0000256" key="4">
    <source>
        <dbReference type="SAM" id="MobiDB-lite"/>
    </source>
</evidence>
<evidence type="ECO:0000256" key="2">
    <source>
        <dbReference type="ARBA" id="ARBA00022490"/>
    </source>
</evidence>
<dbReference type="AlphaFoldDB" id="A0A9P6HWB3"/>
<accession>A0A9P6HWB3</accession>
<evidence type="ECO:0000313" key="5">
    <source>
        <dbReference type="EMBL" id="KAF9792941.1"/>
    </source>
</evidence>
<comment type="subcellular location">
    <subcellularLocation>
        <location evidence="1">Cytoplasm</location>
    </subcellularLocation>
</comment>
<gene>
    <name evidence="5" type="ORF">BJ322DRAFT_88417</name>
</gene>
<dbReference type="Proteomes" id="UP000736335">
    <property type="component" value="Unassembled WGS sequence"/>
</dbReference>
<feature type="coiled-coil region" evidence="3">
    <location>
        <begin position="300"/>
        <end position="359"/>
    </location>
</feature>
<proteinExistence type="predicted"/>
<reference evidence="5" key="1">
    <citation type="journal article" date="2020" name="Nat. Commun.">
        <title>Large-scale genome sequencing of mycorrhizal fungi provides insights into the early evolution of symbiotic traits.</title>
        <authorList>
            <person name="Miyauchi S."/>
            <person name="Kiss E."/>
            <person name="Kuo A."/>
            <person name="Drula E."/>
            <person name="Kohler A."/>
            <person name="Sanchez-Garcia M."/>
            <person name="Morin E."/>
            <person name="Andreopoulos B."/>
            <person name="Barry K.W."/>
            <person name="Bonito G."/>
            <person name="Buee M."/>
            <person name="Carver A."/>
            <person name="Chen C."/>
            <person name="Cichocki N."/>
            <person name="Clum A."/>
            <person name="Culley D."/>
            <person name="Crous P.W."/>
            <person name="Fauchery L."/>
            <person name="Girlanda M."/>
            <person name="Hayes R.D."/>
            <person name="Keri Z."/>
            <person name="LaButti K."/>
            <person name="Lipzen A."/>
            <person name="Lombard V."/>
            <person name="Magnuson J."/>
            <person name="Maillard F."/>
            <person name="Murat C."/>
            <person name="Nolan M."/>
            <person name="Ohm R.A."/>
            <person name="Pangilinan J."/>
            <person name="Pereira M.F."/>
            <person name="Perotto S."/>
            <person name="Peter M."/>
            <person name="Pfister S."/>
            <person name="Riley R."/>
            <person name="Sitrit Y."/>
            <person name="Stielow J.B."/>
            <person name="Szollosi G."/>
            <person name="Zifcakova L."/>
            <person name="Stursova M."/>
            <person name="Spatafora J.W."/>
            <person name="Tedersoo L."/>
            <person name="Vaario L.M."/>
            <person name="Yamada A."/>
            <person name="Yan M."/>
            <person name="Wang P."/>
            <person name="Xu J."/>
            <person name="Bruns T."/>
            <person name="Baldrian P."/>
            <person name="Vilgalys R."/>
            <person name="Dunand C."/>
            <person name="Henrissat B."/>
            <person name="Grigoriev I.V."/>
            <person name="Hibbett D."/>
            <person name="Nagy L.G."/>
            <person name="Martin F.M."/>
        </authorList>
    </citation>
    <scope>NUCLEOTIDE SEQUENCE</scope>
    <source>
        <strain evidence="5">UH-Tt-Lm1</strain>
    </source>
</reference>
<comment type="caution">
    <text evidence="5">The sequence shown here is derived from an EMBL/GenBank/DDBJ whole genome shotgun (WGS) entry which is preliminary data.</text>
</comment>
<sequence length="363" mass="39606">MSAVEASKKFKRAERRSERHRARTRYAYPPSPTSSDSPESPIRGPPPLSYRLQTLQAELSALERDLSDPTNPLLANEQDSGIDPGELLRGLVDVRGRLEKINDTKTGRGKLVNVVIDGGRAGPPDANPTESTPAGKKAERQVDPQDLAELDERVGELESVIGSSTASLDELSPLPPPLLPLLTRLNTQMTILTQPRHIDAISRRLKLLLSDLERAHQQQQQPQPHVQAGGTQRKQSVGQSTATPTSTGISHPATPQALAEQLAPLVTRLAPSLPHIPHLLNRLRTLSALHTSAAELDGTLDAMEKEQKATRSNLTELSTAIENVEKSLEDNRGVVKGNVESLEGRVEELMNRINGLKGEDRDR</sequence>
<dbReference type="GO" id="GO:0007017">
    <property type="term" value="P:microtubule-based process"/>
    <property type="evidence" value="ECO:0007669"/>
    <property type="project" value="InterPro"/>
</dbReference>
<evidence type="ECO:0000256" key="3">
    <source>
        <dbReference type="SAM" id="Coils"/>
    </source>
</evidence>
<dbReference type="InterPro" id="IPR028133">
    <property type="entry name" value="Dynamitin"/>
</dbReference>
<feature type="compositionally biased region" description="Basic residues" evidence="4">
    <location>
        <begin position="9"/>
        <end position="24"/>
    </location>
</feature>
<dbReference type="Gene3D" id="1.20.5.340">
    <property type="match status" value="1"/>
</dbReference>
<organism evidence="5 6">
    <name type="scientific">Thelephora terrestris</name>
    <dbReference type="NCBI Taxonomy" id="56493"/>
    <lineage>
        <taxon>Eukaryota</taxon>
        <taxon>Fungi</taxon>
        <taxon>Dikarya</taxon>
        <taxon>Basidiomycota</taxon>
        <taxon>Agaricomycotina</taxon>
        <taxon>Agaricomycetes</taxon>
        <taxon>Thelephorales</taxon>
        <taxon>Thelephoraceae</taxon>
        <taxon>Thelephora</taxon>
    </lineage>
</organism>
<feature type="compositionally biased region" description="Low complexity" evidence="4">
    <location>
        <begin position="217"/>
        <end position="227"/>
    </location>
</feature>
<keyword evidence="6" id="KW-1185">Reference proteome</keyword>
<keyword evidence="2" id="KW-0963">Cytoplasm</keyword>
<feature type="compositionally biased region" description="Polar residues" evidence="4">
    <location>
        <begin position="229"/>
        <end position="249"/>
    </location>
</feature>
<reference evidence="5" key="2">
    <citation type="submission" date="2020-11" db="EMBL/GenBank/DDBJ databases">
        <authorList>
            <consortium name="DOE Joint Genome Institute"/>
            <person name="Kuo A."/>
            <person name="Miyauchi S."/>
            <person name="Kiss E."/>
            <person name="Drula E."/>
            <person name="Kohler A."/>
            <person name="Sanchez-Garcia M."/>
            <person name="Andreopoulos B."/>
            <person name="Barry K.W."/>
            <person name="Bonito G."/>
            <person name="Buee M."/>
            <person name="Carver A."/>
            <person name="Chen C."/>
            <person name="Cichocki N."/>
            <person name="Clum A."/>
            <person name="Culley D."/>
            <person name="Crous P.W."/>
            <person name="Fauchery L."/>
            <person name="Girlanda M."/>
            <person name="Hayes R."/>
            <person name="Keri Z."/>
            <person name="Labutti K."/>
            <person name="Lipzen A."/>
            <person name="Lombard V."/>
            <person name="Magnuson J."/>
            <person name="Maillard F."/>
            <person name="Morin E."/>
            <person name="Murat C."/>
            <person name="Nolan M."/>
            <person name="Ohm R."/>
            <person name="Pangilinan J."/>
            <person name="Pereira M."/>
            <person name="Perotto S."/>
            <person name="Peter M."/>
            <person name="Riley R."/>
            <person name="Sitrit Y."/>
            <person name="Stielow B."/>
            <person name="Szollosi G."/>
            <person name="Zifcakova L."/>
            <person name="Stursova M."/>
            <person name="Spatafora J.W."/>
            <person name="Tedersoo L."/>
            <person name="Vaario L.-M."/>
            <person name="Yamada A."/>
            <person name="Yan M."/>
            <person name="Wang P."/>
            <person name="Xu J."/>
            <person name="Bruns T."/>
            <person name="Baldrian P."/>
            <person name="Vilgalys R."/>
            <person name="Henrissat B."/>
            <person name="Grigoriev I.V."/>
            <person name="Hibbett D."/>
            <person name="Nagy L.G."/>
            <person name="Martin F.M."/>
        </authorList>
    </citation>
    <scope>NUCLEOTIDE SEQUENCE</scope>
    <source>
        <strain evidence="5">UH-Tt-Lm1</strain>
    </source>
</reference>
<evidence type="ECO:0000313" key="6">
    <source>
        <dbReference type="Proteomes" id="UP000736335"/>
    </source>
</evidence>
<dbReference type="PANTHER" id="PTHR15346">
    <property type="entry name" value="DYNACTIN SUBUNIT"/>
    <property type="match status" value="1"/>
</dbReference>
<dbReference type="EMBL" id="WIUZ02000001">
    <property type="protein sequence ID" value="KAF9792941.1"/>
    <property type="molecule type" value="Genomic_DNA"/>
</dbReference>
<protein>
    <submittedName>
        <fullName evidence="5">Uncharacterized protein</fullName>
    </submittedName>
</protein>
<name>A0A9P6HWB3_9AGAM</name>
<dbReference type="GO" id="GO:0005869">
    <property type="term" value="C:dynactin complex"/>
    <property type="evidence" value="ECO:0007669"/>
    <property type="project" value="InterPro"/>
</dbReference>
<feature type="region of interest" description="Disordered" evidence="4">
    <location>
        <begin position="214"/>
        <end position="252"/>
    </location>
</feature>